<organism evidence="2 3">
    <name type="scientific">Laodelphax striatellus</name>
    <name type="common">Small brown planthopper</name>
    <name type="synonym">Delphax striatella</name>
    <dbReference type="NCBI Taxonomy" id="195883"/>
    <lineage>
        <taxon>Eukaryota</taxon>
        <taxon>Metazoa</taxon>
        <taxon>Ecdysozoa</taxon>
        <taxon>Arthropoda</taxon>
        <taxon>Hexapoda</taxon>
        <taxon>Insecta</taxon>
        <taxon>Pterygota</taxon>
        <taxon>Neoptera</taxon>
        <taxon>Paraneoptera</taxon>
        <taxon>Hemiptera</taxon>
        <taxon>Auchenorrhyncha</taxon>
        <taxon>Fulgoroidea</taxon>
        <taxon>Delphacidae</taxon>
        <taxon>Criomorphinae</taxon>
        <taxon>Laodelphax</taxon>
    </lineage>
</organism>
<dbReference type="Proteomes" id="UP000291343">
    <property type="component" value="Unassembled WGS sequence"/>
</dbReference>
<dbReference type="InterPro" id="IPR029055">
    <property type="entry name" value="Ntn_hydrolases_N"/>
</dbReference>
<dbReference type="SMR" id="A0A482XP51"/>
<evidence type="ECO:0000313" key="2">
    <source>
        <dbReference type="EMBL" id="RZF47394.1"/>
    </source>
</evidence>
<gene>
    <name evidence="2" type="ORF">LSTR_LSTR009133</name>
</gene>
<evidence type="ECO:0000313" key="3">
    <source>
        <dbReference type="Proteomes" id="UP000291343"/>
    </source>
</evidence>
<protein>
    <submittedName>
        <fullName evidence="2">Uncharacterized protein</fullName>
    </submittedName>
</protein>
<keyword evidence="1" id="KW-1133">Transmembrane helix</keyword>
<reference evidence="2 3" key="1">
    <citation type="journal article" date="2017" name="Gigascience">
        <title>Genome sequence of the small brown planthopper, Laodelphax striatellus.</title>
        <authorList>
            <person name="Zhu J."/>
            <person name="Jiang F."/>
            <person name="Wang X."/>
            <person name="Yang P."/>
            <person name="Bao Y."/>
            <person name="Zhao W."/>
            <person name="Wang W."/>
            <person name="Lu H."/>
            <person name="Wang Q."/>
            <person name="Cui N."/>
            <person name="Li J."/>
            <person name="Chen X."/>
            <person name="Luo L."/>
            <person name="Yu J."/>
            <person name="Kang L."/>
            <person name="Cui F."/>
        </authorList>
    </citation>
    <scope>NUCLEOTIDE SEQUENCE [LARGE SCALE GENOMIC DNA]</scope>
    <source>
        <strain evidence="2">Lst14</strain>
    </source>
</reference>
<dbReference type="GO" id="GO:0006751">
    <property type="term" value="P:glutathione catabolic process"/>
    <property type="evidence" value="ECO:0007669"/>
    <property type="project" value="InterPro"/>
</dbReference>
<dbReference type="InterPro" id="IPR043137">
    <property type="entry name" value="GGT_ssub_C"/>
</dbReference>
<evidence type="ECO:0000256" key="1">
    <source>
        <dbReference type="SAM" id="Phobius"/>
    </source>
</evidence>
<keyword evidence="1" id="KW-0472">Membrane</keyword>
<dbReference type="SUPFAM" id="SSF56235">
    <property type="entry name" value="N-terminal nucleophile aminohydrolases (Ntn hydrolases)"/>
    <property type="match status" value="1"/>
</dbReference>
<dbReference type="PANTHER" id="PTHR11686:SF9">
    <property type="entry name" value="RE13973P"/>
    <property type="match status" value="1"/>
</dbReference>
<dbReference type="AlphaFoldDB" id="A0A482XP51"/>
<dbReference type="Pfam" id="PF01019">
    <property type="entry name" value="G_glu_transpept"/>
    <property type="match status" value="2"/>
</dbReference>
<keyword evidence="3" id="KW-1185">Reference proteome</keyword>
<dbReference type="EMBL" id="QKKF02004374">
    <property type="protein sequence ID" value="RZF47394.1"/>
    <property type="molecule type" value="Genomic_DNA"/>
</dbReference>
<dbReference type="STRING" id="195883.A0A482XP51"/>
<proteinExistence type="predicted"/>
<keyword evidence="1" id="KW-0812">Transmembrane</keyword>
<accession>A0A482XP51</accession>
<name>A0A482XP51_LAOST</name>
<dbReference type="GO" id="GO:0005886">
    <property type="term" value="C:plasma membrane"/>
    <property type="evidence" value="ECO:0007669"/>
    <property type="project" value="TreeGrafter"/>
</dbReference>
<sequence>MSAPNETTAINSTNSAPYLSADRSELAPLFTNPQETRGLRLIAGCFTIISLLISLALAAQVRYGNHQVAPHGSVVSDSSYCSRIGASIIEKGGNSVDAAIAATFCMGLVHPHLTGLGGGGLMLIYDHRQHRIKDCLDFRVSQSKNRDVGIPGLVAGLYQAHYLHGSASWEELLAPSIRMARSGFGVSSSLIMAKRSLIANVSDLRTWLEPLQQGSIITSPQLADTLSIISALGPDAFYNGSLTKEMVEKASLSPVDMARYRVERGPSLCSEHIYNGYKVIAPSLSGTGGEFMFKALDHLNLSASIESTVPLVGQALLGNQSELSWRIHSGSVVVATDRSDLYVSIVSGLGSVLGSQILTSSGFILNNAMEMAPMVGSRATHLAVPFICVQNLFVCGQRLISGAPDVRDGLQLIFRLLNSETYYNVSLKSLVDAPRVRFTASTNEVQAWAEDRQVPALSPVEIAALKELGFKLTMAQLPYPSLNVIRKFGDTVDPYADPRGMGEAIYF</sequence>
<comment type="caution">
    <text evidence="2">The sequence shown here is derived from an EMBL/GenBank/DDBJ whole genome shotgun (WGS) entry which is preliminary data.</text>
</comment>
<dbReference type="PANTHER" id="PTHR11686">
    <property type="entry name" value="GAMMA GLUTAMYL TRANSPEPTIDASE"/>
    <property type="match status" value="1"/>
</dbReference>
<dbReference type="InParanoid" id="A0A482XP51"/>
<dbReference type="GO" id="GO:0036374">
    <property type="term" value="F:glutathione hydrolase activity"/>
    <property type="evidence" value="ECO:0007669"/>
    <property type="project" value="InterPro"/>
</dbReference>
<dbReference type="InterPro" id="IPR000101">
    <property type="entry name" value="GGT_peptidase"/>
</dbReference>
<feature type="transmembrane region" description="Helical" evidence="1">
    <location>
        <begin position="39"/>
        <end position="59"/>
    </location>
</feature>
<dbReference type="Gene3D" id="3.60.20.40">
    <property type="match status" value="1"/>
</dbReference>
<dbReference type="OrthoDB" id="9977870at2759"/>
<dbReference type="PRINTS" id="PR01210">
    <property type="entry name" value="GGTRANSPTASE"/>
</dbReference>